<dbReference type="SUPFAM" id="SSF56112">
    <property type="entry name" value="Protein kinase-like (PK-like)"/>
    <property type="match status" value="1"/>
</dbReference>
<evidence type="ECO:0000256" key="1">
    <source>
        <dbReference type="SAM" id="MobiDB-lite"/>
    </source>
</evidence>
<name>A0ABP7DIJ7_9ACTN</name>
<protein>
    <submittedName>
        <fullName evidence="3">Aminoglycoside phosphotransferase family protein</fullName>
    </submittedName>
</protein>
<sequence length="289" mass="32071">MPTFPDPDPEVLQDRADRPVLRVGDRVRHPSQPWSASVQALLSHLRTRGFTEAPRPYGVTAGGDEVEFIPGVGGDAACRLVDSDSAVAAVGELLRRYHDAVAGWRPSEPVSWFDGSTGAGTATRGRSVEREGSQERKGSADGEGAAETLVCHGDVGPWNLVWRDGRIVGLIDWEHAHVGTRTSDIAYALHYLAPIRDRSYWQGVLGLDRRPRRRHRMRVFAEAYGIALDDALVEQVMTSQEAGVDLMRSLAERGDPRRLQLVADGELDREQRAVAWARARRAKFLPRRR</sequence>
<accession>A0ABP7DIJ7</accession>
<dbReference type="Proteomes" id="UP001500051">
    <property type="component" value="Unassembled WGS sequence"/>
</dbReference>
<evidence type="ECO:0000313" key="4">
    <source>
        <dbReference type="Proteomes" id="UP001500051"/>
    </source>
</evidence>
<organism evidence="3 4">
    <name type="scientific">Microlunatus aurantiacus</name>
    <dbReference type="NCBI Taxonomy" id="446786"/>
    <lineage>
        <taxon>Bacteria</taxon>
        <taxon>Bacillati</taxon>
        <taxon>Actinomycetota</taxon>
        <taxon>Actinomycetes</taxon>
        <taxon>Propionibacteriales</taxon>
        <taxon>Propionibacteriaceae</taxon>
        <taxon>Microlunatus</taxon>
    </lineage>
</organism>
<gene>
    <name evidence="3" type="ORF">GCM10022204_23420</name>
</gene>
<comment type="caution">
    <text evidence="3">The sequence shown here is derived from an EMBL/GenBank/DDBJ whole genome shotgun (WGS) entry which is preliminary data.</text>
</comment>
<evidence type="ECO:0000313" key="3">
    <source>
        <dbReference type="EMBL" id="GAA3705270.1"/>
    </source>
</evidence>
<dbReference type="InterPro" id="IPR002575">
    <property type="entry name" value="Aminoglycoside_PTrfase"/>
</dbReference>
<dbReference type="Gene3D" id="3.90.1200.10">
    <property type="match status" value="1"/>
</dbReference>
<feature type="domain" description="Aminoglycoside phosphotransferase" evidence="2">
    <location>
        <begin position="35"/>
        <end position="199"/>
    </location>
</feature>
<dbReference type="EMBL" id="BAAAYX010000009">
    <property type="protein sequence ID" value="GAA3705270.1"/>
    <property type="molecule type" value="Genomic_DNA"/>
</dbReference>
<dbReference type="InterPro" id="IPR011009">
    <property type="entry name" value="Kinase-like_dom_sf"/>
</dbReference>
<evidence type="ECO:0000259" key="2">
    <source>
        <dbReference type="Pfam" id="PF01636"/>
    </source>
</evidence>
<feature type="compositionally biased region" description="Basic and acidic residues" evidence="1">
    <location>
        <begin position="126"/>
        <end position="140"/>
    </location>
</feature>
<feature type="compositionally biased region" description="Low complexity" evidence="1">
    <location>
        <begin position="115"/>
        <end position="125"/>
    </location>
</feature>
<proteinExistence type="predicted"/>
<dbReference type="RefSeq" id="WP_344812543.1">
    <property type="nucleotide sequence ID" value="NZ_BAAAYX010000009.1"/>
</dbReference>
<feature type="region of interest" description="Disordered" evidence="1">
    <location>
        <begin position="1"/>
        <end position="26"/>
    </location>
</feature>
<dbReference type="Pfam" id="PF01636">
    <property type="entry name" value="APH"/>
    <property type="match status" value="1"/>
</dbReference>
<feature type="region of interest" description="Disordered" evidence="1">
    <location>
        <begin position="112"/>
        <end position="144"/>
    </location>
</feature>
<keyword evidence="4" id="KW-1185">Reference proteome</keyword>
<feature type="compositionally biased region" description="Basic and acidic residues" evidence="1">
    <location>
        <begin position="12"/>
        <end position="26"/>
    </location>
</feature>
<reference evidence="4" key="1">
    <citation type="journal article" date="2019" name="Int. J. Syst. Evol. Microbiol.">
        <title>The Global Catalogue of Microorganisms (GCM) 10K type strain sequencing project: providing services to taxonomists for standard genome sequencing and annotation.</title>
        <authorList>
            <consortium name="The Broad Institute Genomics Platform"/>
            <consortium name="The Broad Institute Genome Sequencing Center for Infectious Disease"/>
            <person name="Wu L."/>
            <person name="Ma J."/>
        </authorList>
    </citation>
    <scope>NUCLEOTIDE SEQUENCE [LARGE SCALE GENOMIC DNA]</scope>
    <source>
        <strain evidence="4">JCM 16548</strain>
    </source>
</reference>